<evidence type="ECO:0000256" key="6">
    <source>
        <dbReference type="ARBA" id="ARBA00022840"/>
    </source>
</evidence>
<comment type="pathway">
    <text evidence="2">Cell wall biogenesis; peptidoglycan biosynthesis.</text>
</comment>
<comment type="caution">
    <text evidence="8">The sequence shown here is derived from an EMBL/GenBank/DDBJ whole genome shotgun (WGS) entry which is preliminary data.</text>
</comment>
<dbReference type="InterPro" id="IPR036291">
    <property type="entry name" value="NAD(P)-bd_dom_sf"/>
</dbReference>
<keyword evidence="4 8" id="KW-0436">Ligase</keyword>
<evidence type="ECO:0000256" key="5">
    <source>
        <dbReference type="ARBA" id="ARBA00022741"/>
    </source>
</evidence>
<dbReference type="GO" id="GO:0005524">
    <property type="term" value="F:ATP binding"/>
    <property type="evidence" value="ECO:0007669"/>
    <property type="project" value="UniProtKB-KW"/>
</dbReference>
<sequence length="453" mass="51358">MNIDKFRNKKIHIVGITGVEGSAVLEFLLKHGITDITGHDFIKSEEIEKSFKIWHKGIGKIQRNKEFQSFKEDVNKIKYYFKKDYLKDINSADIIFVSQNWYSYSQNRILHDLKSKTPFYSMTRLYLELSPAITVGVTGTVGKGSVSHLLIQILEKAGKKVYFGGNDTWSDQVLDKLDEMKSDDILILEISHRQLLADFSKSPHIAVITNIFPNHLDEMPFADYVKAKFRILSKQTENDVTILNFDNPHTKEFGQNANSKVLYFSIKNLHVNSPIINYDQIIRAVKKPGDHNKENALAAALAARTLGVSEVNIIKGIQVFMGIKARLEKIAEIDGVSYYDESFTDKSILIMGGYSKKLDYLPLVEVLKTKVKLLILLKSEVADQLKRSVSGVEIFETDNLRTALEKAKEISASGDRVILSPGGAFFYTMFIDKKESYRKIITSLLPKESRSAD</sequence>
<dbReference type="GO" id="GO:0008360">
    <property type="term" value="P:regulation of cell shape"/>
    <property type="evidence" value="ECO:0007669"/>
    <property type="project" value="InterPro"/>
</dbReference>
<keyword evidence="5" id="KW-0547">Nucleotide-binding</keyword>
<organism evidence="8 9">
    <name type="scientific">Candidatus Gottesmanbacteria bacterium GW2011_GWC2_39_8</name>
    <dbReference type="NCBI Taxonomy" id="1618450"/>
    <lineage>
        <taxon>Bacteria</taxon>
        <taxon>Candidatus Gottesmaniibacteriota</taxon>
    </lineage>
</organism>
<keyword evidence="3" id="KW-0963">Cytoplasm</keyword>
<dbReference type="Pfam" id="PF08245">
    <property type="entry name" value="Mur_ligase_M"/>
    <property type="match status" value="1"/>
</dbReference>
<evidence type="ECO:0000313" key="8">
    <source>
        <dbReference type="EMBL" id="KKR34389.1"/>
    </source>
</evidence>
<dbReference type="Gene3D" id="3.40.1190.10">
    <property type="entry name" value="Mur-like, catalytic domain"/>
    <property type="match status" value="1"/>
</dbReference>
<dbReference type="PANTHER" id="PTHR43692:SF1">
    <property type="entry name" value="UDP-N-ACETYLMURAMOYLALANINE--D-GLUTAMATE LIGASE"/>
    <property type="match status" value="1"/>
</dbReference>
<protein>
    <submittedName>
        <fullName evidence="8">UDP-N-acetylmuramoylalanine-D-glutamate ligase</fullName>
    </submittedName>
</protein>
<evidence type="ECO:0000256" key="3">
    <source>
        <dbReference type="ARBA" id="ARBA00022490"/>
    </source>
</evidence>
<dbReference type="SUPFAM" id="SSF53244">
    <property type="entry name" value="MurD-like peptide ligases, peptide-binding domain"/>
    <property type="match status" value="1"/>
</dbReference>
<dbReference type="Proteomes" id="UP000034539">
    <property type="component" value="Unassembled WGS sequence"/>
</dbReference>
<evidence type="ECO:0000256" key="4">
    <source>
        <dbReference type="ARBA" id="ARBA00022598"/>
    </source>
</evidence>
<dbReference type="AlphaFoldDB" id="A0A0G0Q1Y2"/>
<gene>
    <name evidence="8" type="ORF">UT63_C0002G0034</name>
</gene>
<evidence type="ECO:0000256" key="2">
    <source>
        <dbReference type="ARBA" id="ARBA00004752"/>
    </source>
</evidence>
<dbReference type="SUPFAM" id="SSF51735">
    <property type="entry name" value="NAD(P)-binding Rossmann-fold domains"/>
    <property type="match status" value="1"/>
</dbReference>
<dbReference type="InterPro" id="IPR036615">
    <property type="entry name" value="Mur_ligase_C_dom_sf"/>
</dbReference>
<dbReference type="PANTHER" id="PTHR43692">
    <property type="entry name" value="UDP-N-ACETYLMURAMOYLALANINE--D-GLUTAMATE LIGASE"/>
    <property type="match status" value="1"/>
</dbReference>
<dbReference type="InterPro" id="IPR013221">
    <property type="entry name" value="Mur_ligase_cen"/>
</dbReference>
<evidence type="ECO:0000313" key="9">
    <source>
        <dbReference type="Proteomes" id="UP000034539"/>
    </source>
</evidence>
<proteinExistence type="predicted"/>
<dbReference type="EMBL" id="LBXN01000002">
    <property type="protein sequence ID" value="KKR34389.1"/>
    <property type="molecule type" value="Genomic_DNA"/>
</dbReference>
<dbReference type="InterPro" id="IPR005762">
    <property type="entry name" value="MurD"/>
</dbReference>
<evidence type="ECO:0000259" key="7">
    <source>
        <dbReference type="Pfam" id="PF08245"/>
    </source>
</evidence>
<dbReference type="Gene3D" id="3.90.190.20">
    <property type="entry name" value="Mur ligase, C-terminal domain"/>
    <property type="match status" value="1"/>
</dbReference>
<dbReference type="GO" id="GO:0008764">
    <property type="term" value="F:UDP-N-acetylmuramoylalanine-D-glutamate ligase activity"/>
    <property type="evidence" value="ECO:0007669"/>
    <property type="project" value="InterPro"/>
</dbReference>
<feature type="domain" description="Mur ligase central" evidence="7">
    <location>
        <begin position="137"/>
        <end position="303"/>
    </location>
</feature>
<reference evidence="8 9" key="1">
    <citation type="journal article" date="2015" name="Nature">
        <title>rRNA introns, odd ribosomes, and small enigmatic genomes across a large radiation of phyla.</title>
        <authorList>
            <person name="Brown C.T."/>
            <person name="Hug L.A."/>
            <person name="Thomas B.C."/>
            <person name="Sharon I."/>
            <person name="Castelle C.J."/>
            <person name="Singh A."/>
            <person name="Wilkins M.J."/>
            <person name="Williams K.H."/>
            <person name="Banfield J.F."/>
        </authorList>
    </citation>
    <scope>NUCLEOTIDE SEQUENCE [LARGE SCALE GENOMIC DNA]</scope>
</reference>
<accession>A0A0G0Q1Y2</accession>
<comment type="subcellular location">
    <subcellularLocation>
        <location evidence="1">Cytoplasm</location>
    </subcellularLocation>
</comment>
<name>A0A0G0Q1Y2_9BACT</name>
<dbReference type="SUPFAM" id="SSF53623">
    <property type="entry name" value="MurD-like peptide ligases, catalytic domain"/>
    <property type="match status" value="1"/>
</dbReference>
<dbReference type="GO" id="GO:0005737">
    <property type="term" value="C:cytoplasm"/>
    <property type="evidence" value="ECO:0007669"/>
    <property type="project" value="UniProtKB-SubCell"/>
</dbReference>
<evidence type="ECO:0000256" key="1">
    <source>
        <dbReference type="ARBA" id="ARBA00004496"/>
    </source>
</evidence>
<dbReference type="InterPro" id="IPR036565">
    <property type="entry name" value="Mur-like_cat_sf"/>
</dbReference>
<dbReference type="GO" id="GO:0051301">
    <property type="term" value="P:cell division"/>
    <property type="evidence" value="ECO:0007669"/>
    <property type="project" value="InterPro"/>
</dbReference>
<keyword evidence="6" id="KW-0067">ATP-binding</keyword>